<feature type="coiled-coil region" evidence="1">
    <location>
        <begin position="487"/>
        <end position="514"/>
    </location>
</feature>
<feature type="compositionally biased region" description="Low complexity" evidence="2">
    <location>
        <begin position="34"/>
        <end position="47"/>
    </location>
</feature>
<keyword evidence="1" id="KW-0175">Coiled coil</keyword>
<evidence type="ECO:0000256" key="2">
    <source>
        <dbReference type="SAM" id="MobiDB-lite"/>
    </source>
</evidence>
<dbReference type="AlphaFoldDB" id="A0A8J5MTV0"/>
<dbReference type="InterPro" id="IPR039139">
    <property type="entry name" value="CCDC170-like"/>
</dbReference>
<feature type="coiled-coil region" evidence="1">
    <location>
        <begin position="151"/>
        <end position="185"/>
    </location>
</feature>
<accession>A0A8J5MTV0</accession>
<sequence length="517" mass="56630">MSVFRQESLSEEVSRESASFTSVAGGGVALHFKTSTSSSSTQTSSETVVQRMVGAGVQTSGNGMGTTSGVGVPASVSSTESQPQSPHTYTVNTARTALESPPDWMPGSGVDPTDNMGSVENEMRRKDHLIEELIKLHPSHGLNKVRGGDAEEALRSDLAAITVKVERLEQQLRDALASVSSKDSRVTELTRQLDAHRQEHARQAATIVTLRGGGVVCVAASHTEAGVIPSGPSHERAARQLTASPNSSLASKEAARAGEGGDLFPQPGRPRPSGRPRKLSTRLAELVQECARLRSEVLRVTEELDQREGEAAAARQTVERLVNELDDEKRTVEEQNLALVEYRKEGDDLRTRMRAVEEEVKSVRERLHNTNKSYNVTLEELHSAEKHLQMAKDEVVVTEHRRQQSEVESRGFLTTVGALLSSPEHRLAPETQAITDRIQSLVSANREAAEHVERLTAQVTSLGEQTRRQSELYETAVKRGRQSDADLHTLTNRCRQLEADHAAAEATREHLAIERER</sequence>
<keyword evidence="4" id="KW-1185">Reference proteome</keyword>
<gene>
    <name evidence="3" type="primary">Ccdc170-L</name>
    <name evidence="3" type="ORF">Hamer_G004508</name>
</gene>
<organism evidence="3 4">
    <name type="scientific">Homarus americanus</name>
    <name type="common">American lobster</name>
    <dbReference type="NCBI Taxonomy" id="6706"/>
    <lineage>
        <taxon>Eukaryota</taxon>
        <taxon>Metazoa</taxon>
        <taxon>Ecdysozoa</taxon>
        <taxon>Arthropoda</taxon>
        <taxon>Crustacea</taxon>
        <taxon>Multicrustacea</taxon>
        <taxon>Malacostraca</taxon>
        <taxon>Eumalacostraca</taxon>
        <taxon>Eucarida</taxon>
        <taxon>Decapoda</taxon>
        <taxon>Pleocyemata</taxon>
        <taxon>Astacidea</taxon>
        <taxon>Nephropoidea</taxon>
        <taxon>Nephropidae</taxon>
        <taxon>Homarus</taxon>
    </lineage>
</organism>
<name>A0A8J5MTV0_HOMAM</name>
<feature type="compositionally biased region" description="Polar residues" evidence="2">
    <location>
        <begin position="241"/>
        <end position="250"/>
    </location>
</feature>
<feature type="region of interest" description="Disordered" evidence="2">
    <location>
        <begin position="1"/>
        <end position="89"/>
    </location>
</feature>
<feature type="region of interest" description="Disordered" evidence="2">
    <location>
        <begin position="226"/>
        <end position="279"/>
    </location>
</feature>
<feature type="compositionally biased region" description="Polar residues" evidence="2">
    <location>
        <begin position="69"/>
        <end position="89"/>
    </location>
</feature>
<evidence type="ECO:0000313" key="4">
    <source>
        <dbReference type="Proteomes" id="UP000747542"/>
    </source>
</evidence>
<feature type="coiled-coil region" evidence="1">
    <location>
        <begin position="283"/>
        <end position="394"/>
    </location>
</feature>
<evidence type="ECO:0000256" key="1">
    <source>
        <dbReference type="SAM" id="Coils"/>
    </source>
</evidence>
<evidence type="ECO:0000313" key="3">
    <source>
        <dbReference type="EMBL" id="KAG7163371.1"/>
    </source>
</evidence>
<dbReference type="PANTHER" id="PTHR18863:SF6">
    <property type="entry name" value="COILED-COIL DOMAIN-CONTAINING PROTEIN 170"/>
    <property type="match status" value="1"/>
</dbReference>
<reference evidence="3" key="1">
    <citation type="journal article" date="2021" name="Sci. Adv.">
        <title>The American lobster genome reveals insights on longevity, neural, and immune adaptations.</title>
        <authorList>
            <person name="Polinski J.M."/>
            <person name="Zimin A.V."/>
            <person name="Clark K.F."/>
            <person name="Kohn A.B."/>
            <person name="Sadowski N."/>
            <person name="Timp W."/>
            <person name="Ptitsyn A."/>
            <person name="Khanna P."/>
            <person name="Romanova D.Y."/>
            <person name="Williams P."/>
            <person name="Greenwood S.J."/>
            <person name="Moroz L.L."/>
            <person name="Walt D.R."/>
            <person name="Bodnar A.G."/>
        </authorList>
    </citation>
    <scope>NUCLEOTIDE SEQUENCE</scope>
    <source>
        <strain evidence="3">GMGI-L3</strain>
    </source>
</reference>
<comment type="caution">
    <text evidence="3">The sequence shown here is derived from an EMBL/GenBank/DDBJ whole genome shotgun (WGS) entry which is preliminary data.</text>
</comment>
<dbReference type="PANTHER" id="PTHR18863">
    <property type="entry name" value="TSEC-2-RELATED"/>
    <property type="match status" value="1"/>
</dbReference>
<dbReference type="Gene3D" id="1.10.287.1490">
    <property type="match status" value="1"/>
</dbReference>
<feature type="non-terminal residue" evidence="3">
    <location>
        <position position="1"/>
    </location>
</feature>
<proteinExistence type="predicted"/>
<dbReference type="EMBL" id="JAHLQT010026473">
    <property type="protein sequence ID" value="KAG7163371.1"/>
    <property type="molecule type" value="Genomic_DNA"/>
</dbReference>
<dbReference type="Proteomes" id="UP000747542">
    <property type="component" value="Unassembled WGS sequence"/>
</dbReference>
<protein>
    <submittedName>
        <fullName evidence="3">Coiled-coil domain-containing protein 170-like</fullName>
    </submittedName>
</protein>